<feature type="region of interest" description="Disordered" evidence="1">
    <location>
        <begin position="197"/>
        <end position="289"/>
    </location>
</feature>
<accession>K0TQY0</accession>
<feature type="compositionally biased region" description="Low complexity" evidence="1">
    <location>
        <begin position="201"/>
        <end position="212"/>
    </location>
</feature>
<organism evidence="2 3">
    <name type="scientific">Thalassiosira oceanica</name>
    <name type="common">Marine diatom</name>
    <dbReference type="NCBI Taxonomy" id="159749"/>
    <lineage>
        <taxon>Eukaryota</taxon>
        <taxon>Sar</taxon>
        <taxon>Stramenopiles</taxon>
        <taxon>Ochrophyta</taxon>
        <taxon>Bacillariophyta</taxon>
        <taxon>Coscinodiscophyceae</taxon>
        <taxon>Thalassiosirophycidae</taxon>
        <taxon>Thalassiosirales</taxon>
        <taxon>Thalassiosiraceae</taxon>
        <taxon>Thalassiosira</taxon>
    </lineage>
</organism>
<feature type="compositionally biased region" description="Basic residues" evidence="1">
    <location>
        <begin position="246"/>
        <end position="256"/>
    </location>
</feature>
<sequence>MRDCLRLTHTTKCEETVARARTTTGGARSANSGIASQTSSSRGIFSDNERQLLVRLTRHLTGLAEETIEEARTAQPSMTTTTEGAVNVNEALAATLGAARTSLQNNLEALDESTARLKDAMVLRDTAERATGKLEPREHRIQSDALLLLSLVSQRLDATPVDNDVQAKLETLAKLDVLVEEKLGDARLDALLEEKLDARVPQSQSPITQPTPANGDDQWNGGFGDMSTIRCIPEESAPSSRLATTPHRRRTSRRRQAGPPTQVLLPRVESNDDDDRASNSDYSTSSRDLSTREFMRRLLEELGGDTDHSGSDKAAFEWYDESASSSIRPKQVANRRIRKTERGAESAD</sequence>
<keyword evidence="3" id="KW-1185">Reference proteome</keyword>
<name>K0TQY0_THAOC</name>
<protein>
    <submittedName>
        <fullName evidence="2">Uncharacterized protein</fullName>
    </submittedName>
</protein>
<feature type="region of interest" description="Disordered" evidence="1">
    <location>
        <begin position="321"/>
        <end position="348"/>
    </location>
</feature>
<comment type="caution">
    <text evidence="2">The sequence shown here is derived from an EMBL/GenBank/DDBJ whole genome shotgun (WGS) entry which is preliminary data.</text>
</comment>
<feature type="compositionally biased region" description="Polar residues" evidence="1">
    <location>
        <begin position="29"/>
        <end position="42"/>
    </location>
</feature>
<evidence type="ECO:0000256" key="1">
    <source>
        <dbReference type="SAM" id="MobiDB-lite"/>
    </source>
</evidence>
<reference evidence="2 3" key="1">
    <citation type="journal article" date="2012" name="Genome Biol.">
        <title>Genome and low-iron response of an oceanic diatom adapted to chronic iron limitation.</title>
        <authorList>
            <person name="Lommer M."/>
            <person name="Specht M."/>
            <person name="Roy A.S."/>
            <person name="Kraemer L."/>
            <person name="Andreson R."/>
            <person name="Gutowska M.A."/>
            <person name="Wolf J."/>
            <person name="Bergner S.V."/>
            <person name="Schilhabel M.B."/>
            <person name="Klostermeier U.C."/>
            <person name="Beiko R.G."/>
            <person name="Rosenstiel P."/>
            <person name="Hippler M."/>
            <person name="Laroche J."/>
        </authorList>
    </citation>
    <scope>NUCLEOTIDE SEQUENCE [LARGE SCALE GENOMIC DNA]</scope>
    <source>
        <strain evidence="2 3">CCMP1005</strain>
    </source>
</reference>
<dbReference type="EMBL" id="AGNL01001648">
    <property type="protein sequence ID" value="EJK76832.1"/>
    <property type="molecule type" value="Genomic_DNA"/>
</dbReference>
<gene>
    <name evidence="2" type="ORF">THAOC_01384</name>
</gene>
<evidence type="ECO:0000313" key="2">
    <source>
        <dbReference type="EMBL" id="EJK76832.1"/>
    </source>
</evidence>
<proteinExistence type="predicted"/>
<dbReference type="AlphaFoldDB" id="K0TQY0"/>
<evidence type="ECO:0000313" key="3">
    <source>
        <dbReference type="Proteomes" id="UP000266841"/>
    </source>
</evidence>
<dbReference type="Proteomes" id="UP000266841">
    <property type="component" value="Unassembled WGS sequence"/>
</dbReference>
<feature type="region of interest" description="Disordered" evidence="1">
    <location>
        <begin position="22"/>
        <end position="42"/>
    </location>
</feature>